<dbReference type="GO" id="GO:0004222">
    <property type="term" value="F:metalloendopeptidase activity"/>
    <property type="evidence" value="ECO:0007669"/>
    <property type="project" value="TreeGrafter"/>
</dbReference>
<accession>A0AAV4EGX2</accession>
<evidence type="ECO:0000256" key="1">
    <source>
        <dbReference type="ARBA" id="ARBA00004613"/>
    </source>
</evidence>
<comment type="caution">
    <text evidence="5">The sequence shown here is derived from an EMBL/GenBank/DDBJ whole genome shotgun (WGS) entry which is preliminary data.</text>
</comment>
<dbReference type="GO" id="GO:0006508">
    <property type="term" value="P:proteolysis"/>
    <property type="evidence" value="ECO:0007669"/>
    <property type="project" value="TreeGrafter"/>
</dbReference>
<dbReference type="SUPFAM" id="SSF82895">
    <property type="entry name" value="TSP-1 type 1 repeat"/>
    <property type="match status" value="2"/>
</dbReference>
<keyword evidence="6" id="KW-1185">Reference proteome</keyword>
<dbReference type="PANTHER" id="PTHR13723:SF281">
    <property type="entry name" value="PAPILIN"/>
    <property type="match status" value="1"/>
</dbReference>
<evidence type="ECO:0000313" key="5">
    <source>
        <dbReference type="EMBL" id="GFR60338.1"/>
    </source>
</evidence>
<reference evidence="5 6" key="1">
    <citation type="journal article" date="2021" name="Elife">
        <title>Chloroplast acquisition without the gene transfer in kleptoplastic sea slugs, Plakobranchus ocellatus.</title>
        <authorList>
            <person name="Maeda T."/>
            <person name="Takahashi S."/>
            <person name="Yoshida T."/>
            <person name="Shimamura S."/>
            <person name="Takaki Y."/>
            <person name="Nagai Y."/>
            <person name="Toyoda A."/>
            <person name="Suzuki Y."/>
            <person name="Arimoto A."/>
            <person name="Ishii H."/>
            <person name="Satoh N."/>
            <person name="Nishiyama T."/>
            <person name="Hasebe M."/>
            <person name="Maruyama T."/>
            <person name="Minagawa J."/>
            <person name="Obokata J."/>
            <person name="Shigenobu S."/>
        </authorList>
    </citation>
    <scope>NUCLEOTIDE SEQUENCE [LARGE SCALE GENOMIC DNA]</scope>
</reference>
<dbReference type="Pfam" id="PF19030">
    <property type="entry name" value="TSP1_ADAMTS"/>
    <property type="match status" value="2"/>
</dbReference>
<comment type="subcellular location">
    <subcellularLocation>
        <location evidence="1">Secreted</location>
    </subcellularLocation>
</comment>
<keyword evidence="5" id="KW-0378">Hydrolase</keyword>
<dbReference type="InterPro" id="IPR036383">
    <property type="entry name" value="TSP1_rpt_sf"/>
</dbReference>
<keyword evidence="5" id="KW-0645">Protease</keyword>
<keyword evidence="4" id="KW-0677">Repeat</keyword>
<dbReference type="GO" id="GO:0005576">
    <property type="term" value="C:extracellular region"/>
    <property type="evidence" value="ECO:0007669"/>
    <property type="project" value="UniProtKB-SubCell"/>
</dbReference>
<dbReference type="FunFam" id="2.20.100.10:FF:000005">
    <property type="entry name" value="ADAM metallopeptidase with thrombospondin type 1 motif 9"/>
    <property type="match status" value="1"/>
</dbReference>
<dbReference type="Gene3D" id="2.20.100.10">
    <property type="entry name" value="Thrombospondin type-1 (TSP1) repeat"/>
    <property type="match status" value="2"/>
</dbReference>
<proteinExistence type="predicted"/>
<evidence type="ECO:0000256" key="4">
    <source>
        <dbReference type="ARBA" id="ARBA00022737"/>
    </source>
</evidence>
<evidence type="ECO:0000256" key="2">
    <source>
        <dbReference type="ARBA" id="ARBA00022525"/>
    </source>
</evidence>
<protein>
    <submittedName>
        <fullName evidence="5">A disintegrin and metalloproteinase with thrombospondin motifs 2-like</fullName>
    </submittedName>
</protein>
<keyword evidence="3" id="KW-0732">Signal</keyword>
<name>A0AAV4EGX2_9GAST</name>
<dbReference type="PANTHER" id="PTHR13723">
    <property type="entry name" value="ADAMTS A DISINTEGRIN AND METALLOPROTEASE WITH THROMBOSPONDIN MOTIFS PROTEASE"/>
    <property type="match status" value="1"/>
</dbReference>
<keyword evidence="5" id="KW-0482">Metalloprotease</keyword>
<evidence type="ECO:0000313" key="6">
    <source>
        <dbReference type="Proteomes" id="UP000762676"/>
    </source>
</evidence>
<dbReference type="AlphaFoldDB" id="A0AAV4EGX2"/>
<keyword evidence="2" id="KW-0964">Secreted</keyword>
<dbReference type="GO" id="GO:0030198">
    <property type="term" value="P:extracellular matrix organization"/>
    <property type="evidence" value="ECO:0007669"/>
    <property type="project" value="TreeGrafter"/>
</dbReference>
<evidence type="ECO:0000256" key="3">
    <source>
        <dbReference type="ARBA" id="ARBA00022729"/>
    </source>
</evidence>
<organism evidence="5 6">
    <name type="scientific">Elysia marginata</name>
    <dbReference type="NCBI Taxonomy" id="1093978"/>
    <lineage>
        <taxon>Eukaryota</taxon>
        <taxon>Metazoa</taxon>
        <taxon>Spiralia</taxon>
        <taxon>Lophotrochozoa</taxon>
        <taxon>Mollusca</taxon>
        <taxon>Gastropoda</taxon>
        <taxon>Heterobranchia</taxon>
        <taxon>Euthyneura</taxon>
        <taxon>Panpulmonata</taxon>
        <taxon>Sacoglossa</taxon>
        <taxon>Placobranchoidea</taxon>
        <taxon>Plakobranchidae</taxon>
        <taxon>Elysia</taxon>
    </lineage>
</organism>
<dbReference type="GO" id="GO:0031012">
    <property type="term" value="C:extracellular matrix"/>
    <property type="evidence" value="ECO:0007669"/>
    <property type="project" value="TreeGrafter"/>
</dbReference>
<dbReference type="SMART" id="SM00209">
    <property type="entry name" value="TSP1"/>
    <property type="match status" value="2"/>
</dbReference>
<dbReference type="EMBL" id="BMAT01000137">
    <property type="protein sequence ID" value="GFR60338.1"/>
    <property type="molecule type" value="Genomic_DNA"/>
</dbReference>
<dbReference type="InterPro" id="IPR000884">
    <property type="entry name" value="TSP1_rpt"/>
</dbReference>
<dbReference type="InterPro" id="IPR050439">
    <property type="entry name" value="ADAMTS_ADAMTS-like"/>
</dbReference>
<sequence length="243" mass="27710">MLPNAKGIQWSPDLPSPAAQKLSDRSLSLSSNKLTDIDLFIYRLIYQRLALIAIFLSAYRPKTYRWRGTDTWEDCQAACGLTGTQTRVYTCIAIGQDGRVSDVARRYCDVKKLEPESRACSGPPCPLQWSIGFWSQCSVTCGLGKRYRTVYCGDPDSDDDDYLCEESPPVTSKQCLMRACPNLKDENCRDMYSFCPGYSALRYRCKRSRFRRKCCQTCQDALKSAQGGKTSKRPKKMTWHSYR</sequence>
<dbReference type="Proteomes" id="UP000762676">
    <property type="component" value="Unassembled WGS sequence"/>
</dbReference>
<gene>
    <name evidence="5" type="ORF">ElyMa_000076600</name>
</gene>
<dbReference type="PROSITE" id="PS50092">
    <property type="entry name" value="TSP1"/>
    <property type="match status" value="1"/>
</dbReference>